<dbReference type="AlphaFoldDB" id="A0A0B7MU75"/>
<sequence>MTEELSFIRDSLTQMLEDESQNDENIKVMQKFDSMKDIRQAAIRYARRHKFAVSTLRSGERQLVMVCKHSGAYRATKTKAGASRNDTSNISAQVHNDIQPSSATQEPAAVDQSTTAKKGTRKKLSQKIHCPFEIRAKPLESQWVIYKIVYEHNHEMAADIKAYAQHRKLSPETKQFIIDLMNSGSTNSTILECLRMKGIDNVLKKDLANIRQAHFNGKSKKGKQAKKPQKFLHVKVAEDQSLAVGTASQQAPVQHPQEESKPSPACSHASPKTESIEQMSSPGSIQTAEGQQLYQFISQNNVQVN</sequence>
<dbReference type="STRING" id="35722.A0A0B7MU75"/>
<feature type="region of interest" description="Disordered" evidence="1">
    <location>
        <begin position="244"/>
        <end position="287"/>
    </location>
</feature>
<organism evidence="2 3">
    <name type="scientific">Parasitella parasitica</name>
    <dbReference type="NCBI Taxonomy" id="35722"/>
    <lineage>
        <taxon>Eukaryota</taxon>
        <taxon>Fungi</taxon>
        <taxon>Fungi incertae sedis</taxon>
        <taxon>Mucoromycota</taxon>
        <taxon>Mucoromycotina</taxon>
        <taxon>Mucoromycetes</taxon>
        <taxon>Mucorales</taxon>
        <taxon>Mucorineae</taxon>
        <taxon>Mucoraceae</taxon>
        <taxon>Parasitella</taxon>
    </lineage>
</organism>
<dbReference type="PANTHER" id="PTHR47718">
    <property type="entry name" value="OS01G0519700 PROTEIN"/>
    <property type="match status" value="1"/>
</dbReference>
<feature type="compositionally biased region" description="Polar residues" evidence="1">
    <location>
        <begin position="270"/>
        <end position="287"/>
    </location>
</feature>
<evidence type="ECO:0000313" key="2">
    <source>
        <dbReference type="EMBL" id="CEP09596.1"/>
    </source>
</evidence>
<evidence type="ECO:0000256" key="1">
    <source>
        <dbReference type="SAM" id="MobiDB-lite"/>
    </source>
</evidence>
<feature type="region of interest" description="Disordered" evidence="1">
    <location>
        <begin position="99"/>
        <end position="121"/>
    </location>
</feature>
<dbReference type="EMBL" id="LN721931">
    <property type="protein sequence ID" value="CEP09596.1"/>
    <property type="molecule type" value="Genomic_DNA"/>
</dbReference>
<protein>
    <recommendedName>
        <fullName evidence="4">FAR1 domain-containing protein</fullName>
    </recommendedName>
</protein>
<feature type="compositionally biased region" description="Polar residues" evidence="1">
    <location>
        <begin position="99"/>
        <end position="117"/>
    </location>
</feature>
<dbReference type="OrthoDB" id="2228864at2759"/>
<proteinExistence type="predicted"/>
<evidence type="ECO:0000313" key="3">
    <source>
        <dbReference type="Proteomes" id="UP000054107"/>
    </source>
</evidence>
<name>A0A0B7MU75_9FUNG</name>
<dbReference type="Proteomes" id="UP000054107">
    <property type="component" value="Unassembled WGS sequence"/>
</dbReference>
<keyword evidence="3" id="KW-1185">Reference proteome</keyword>
<evidence type="ECO:0008006" key="4">
    <source>
        <dbReference type="Google" id="ProtNLM"/>
    </source>
</evidence>
<accession>A0A0B7MU75</accession>
<reference evidence="2 3" key="1">
    <citation type="submission" date="2014-09" db="EMBL/GenBank/DDBJ databases">
        <authorList>
            <person name="Ellenberger Sabrina"/>
        </authorList>
    </citation>
    <scope>NUCLEOTIDE SEQUENCE [LARGE SCALE GENOMIC DNA]</scope>
    <source>
        <strain evidence="2 3">CBS 412.66</strain>
    </source>
</reference>
<gene>
    <name evidence="2" type="primary">PARPA_03125.1 scaffold 6726</name>
</gene>